<dbReference type="Proteomes" id="UP000002171">
    <property type="component" value="Unassembled WGS sequence"/>
</dbReference>
<gene>
    <name evidence="1" type="ORF">MED92_00125</name>
</gene>
<dbReference type="EMBL" id="AAOW01000040">
    <property type="protein sequence ID" value="EAR59620.1"/>
    <property type="molecule type" value="Genomic_DNA"/>
</dbReference>
<dbReference type="RefSeq" id="WP_007023064.1">
    <property type="nucleotide sequence ID" value="NZ_CH724129.1"/>
</dbReference>
<keyword evidence="2" id="KW-1185">Reference proteome</keyword>
<protein>
    <submittedName>
        <fullName evidence="1">Uncharacterized protein</fullName>
    </submittedName>
</protein>
<organism evidence="1 2">
    <name type="scientific">Neptuniibacter caesariensis</name>
    <dbReference type="NCBI Taxonomy" id="207954"/>
    <lineage>
        <taxon>Bacteria</taxon>
        <taxon>Pseudomonadati</taxon>
        <taxon>Pseudomonadota</taxon>
        <taxon>Gammaproteobacteria</taxon>
        <taxon>Oceanospirillales</taxon>
        <taxon>Oceanospirillaceae</taxon>
        <taxon>Neptuniibacter</taxon>
    </lineage>
</organism>
<sequence>MRINQSSQTVKNSAAIQLLLLEAKKLHRAATSDSKLKALPVLRRLITTQVIRELSLAELYRKSDLVQRKHILNMLGIEAGYAGWATYKQVIESTPADKLEHSSIVLRRAGYPNLWFSSLSDAEQYSAANGGQAFAIGQQAVVIPETY</sequence>
<evidence type="ECO:0000313" key="2">
    <source>
        <dbReference type="Proteomes" id="UP000002171"/>
    </source>
</evidence>
<accession>A0A7U8GQY3</accession>
<evidence type="ECO:0000313" key="1">
    <source>
        <dbReference type="EMBL" id="EAR59620.1"/>
    </source>
</evidence>
<name>A0A7U8GQY3_NEPCE</name>
<reference evidence="1 2" key="1">
    <citation type="submission" date="2006-02" db="EMBL/GenBank/DDBJ databases">
        <authorList>
            <person name="Pinhassi J."/>
            <person name="Pedros-Alio C."/>
            <person name="Ferriera S."/>
            <person name="Johnson J."/>
            <person name="Kravitz S."/>
            <person name="Halpern A."/>
            <person name="Remington K."/>
            <person name="Beeson K."/>
            <person name="Tran B."/>
            <person name="Rogers Y.-H."/>
            <person name="Friedman R."/>
            <person name="Venter J.C."/>
        </authorList>
    </citation>
    <scope>NUCLEOTIDE SEQUENCE [LARGE SCALE GENOMIC DNA]</scope>
    <source>
        <strain evidence="1 2">MED92</strain>
    </source>
</reference>
<proteinExistence type="predicted"/>
<dbReference type="AlphaFoldDB" id="A0A7U8GQY3"/>
<dbReference type="OrthoDB" id="8480925at2"/>
<comment type="caution">
    <text evidence="1">The sequence shown here is derived from an EMBL/GenBank/DDBJ whole genome shotgun (WGS) entry which is preliminary data.</text>
</comment>